<sequence length="216" mass="23388">MLGAAQERLLRRVVVHGAGDVVVDATGLFERVGLGADDVLGQRTGALIDIDMCFGDQGAAEQLRRGQRAGPCRIRSMPDRPAFHNIADRPTRRRRQAQPAVQHQVPELRLTREVIGILAGHLDVQNALKRAVTDDRAPHLDGVGTLGGIDRDVIGDFEQPDRRIRVCGYRGVGDRHRLAPSAETGLCSNNRQIGCQPFGEPAVESAGRKSVGAQQS</sequence>
<evidence type="ECO:0000313" key="2">
    <source>
        <dbReference type="Proteomes" id="UP000046680"/>
    </source>
</evidence>
<protein>
    <submittedName>
        <fullName evidence="1">Uncharacterized protein</fullName>
    </submittedName>
</protein>
<dbReference type="AlphaFoldDB" id="A0A654U1G9"/>
<evidence type="ECO:0000313" key="1">
    <source>
        <dbReference type="EMBL" id="CFR83862.1"/>
    </source>
</evidence>
<dbReference type="EMBL" id="CGCX01000809">
    <property type="protein sequence ID" value="CFR83862.1"/>
    <property type="molecule type" value="Genomic_DNA"/>
</dbReference>
<reference evidence="1 2" key="1">
    <citation type="submission" date="2015-03" db="EMBL/GenBank/DDBJ databases">
        <authorList>
            <consortium name="Pathogen Informatics"/>
        </authorList>
    </citation>
    <scope>NUCLEOTIDE SEQUENCE [LARGE SCALE GENOMIC DNA]</scope>
    <source>
        <strain evidence="1 2">C09601061</strain>
    </source>
</reference>
<dbReference type="Proteomes" id="UP000046680">
    <property type="component" value="Unassembled WGS sequence"/>
</dbReference>
<organism evidence="1 2">
    <name type="scientific">Mycobacterium tuberculosis</name>
    <dbReference type="NCBI Taxonomy" id="1773"/>
    <lineage>
        <taxon>Bacteria</taxon>
        <taxon>Bacillati</taxon>
        <taxon>Actinomycetota</taxon>
        <taxon>Actinomycetes</taxon>
        <taxon>Mycobacteriales</taxon>
        <taxon>Mycobacteriaceae</taxon>
        <taxon>Mycobacterium</taxon>
        <taxon>Mycobacterium tuberculosis complex</taxon>
    </lineage>
</organism>
<gene>
    <name evidence="1" type="ORF">ERS007657_02206</name>
</gene>
<proteinExistence type="predicted"/>
<name>A0A654U1G9_MYCTX</name>
<accession>A0A654U1G9</accession>